<keyword evidence="3" id="KW-1185">Reference proteome</keyword>
<sequence length="120" mass="13264">MNQSQANSALSDGSDLDLDVGESSDSDDYTLTLDERRFVDAIDREINHIQRMEVIGGDGTESDDDSIVQAPTVDLNAPAQWIADPNGFVPQEQLQCTRELHFSSTVLYVLYAQISELLTD</sequence>
<dbReference type="Proteomes" id="UP001283361">
    <property type="component" value="Unassembled WGS sequence"/>
</dbReference>
<organism evidence="2 3">
    <name type="scientific">Elysia crispata</name>
    <name type="common">lettuce slug</name>
    <dbReference type="NCBI Taxonomy" id="231223"/>
    <lineage>
        <taxon>Eukaryota</taxon>
        <taxon>Metazoa</taxon>
        <taxon>Spiralia</taxon>
        <taxon>Lophotrochozoa</taxon>
        <taxon>Mollusca</taxon>
        <taxon>Gastropoda</taxon>
        <taxon>Heterobranchia</taxon>
        <taxon>Euthyneura</taxon>
        <taxon>Panpulmonata</taxon>
        <taxon>Sacoglossa</taxon>
        <taxon>Placobranchoidea</taxon>
        <taxon>Plakobranchidae</taxon>
        <taxon>Elysia</taxon>
    </lineage>
</organism>
<feature type="compositionally biased region" description="Acidic residues" evidence="1">
    <location>
        <begin position="14"/>
        <end position="27"/>
    </location>
</feature>
<gene>
    <name evidence="2" type="ORF">RRG08_015805</name>
</gene>
<protein>
    <submittedName>
        <fullName evidence="2">Uncharacterized protein</fullName>
    </submittedName>
</protein>
<proteinExistence type="predicted"/>
<name>A0AAE1A191_9GAST</name>
<dbReference type="AlphaFoldDB" id="A0AAE1A191"/>
<reference evidence="2" key="1">
    <citation type="journal article" date="2023" name="G3 (Bethesda)">
        <title>A reference genome for the long-term kleptoplast-retaining sea slug Elysia crispata morphotype clarki.</title>
        <authorList>
            <person name="Eastman K.E."/>
            <person name="Pendleton A.L."/>
            <person name="Shaikh M.A."/>
            <person name="Suttiyut T."/>
            <person name="Ogas R."/>
            <person name="Tomko P."/>
            <person name="Gavelis G."/>
            <person name="Widhalm J.R."/>
            <person name="Wisecaver J.H."/>
        </authorList>
    </citation>
    <scope>NUCLEOTIDE SEQUENCE</scope>
    <source>
        <strain evidence="2">ECLA1</strain>
    </source>
</reference>
<accession>A0AAE1A191</accession>
<evidence type="ECO:0000256" key="1">
    <source>
        <dbReference type="SAM" id="MobiDB-lite"/>
    </source>
</evidence>
<dbReference type="EMBL" id="JAWDGP010002837">
    <property type="protein sequence ID" value="KAK3779404.1"/>
    <property type="molecule type" value="Genomic_DNA"/>
</dbReference>
<evidence type="ECO:0000313" key="2">
    <source>
        <dbReference type="EMBL" id="KAK3779404.1"/>
    </source>
</evidence>
<comment type="caution">
    <text evidence="2">The sequence shown here is derived from an EMBL/GenBank/DDBJ whole genome shotgun (WGS) entry which is preliminary data.</text>
</comment>
<evidence type="ECO:0000313" key="3">
    <source>
        <dbReference type="Proteomes" id="UP001283361"/>
    </source>
</evidence>
<feature type="region of interest" description="Disordered" evidence="1">
    <location>
        <begin position="1"/>
        <end position="27"/>
    </location>
</feature>